<evidence type="ECO:0000313" key="8">
    <source>
        <dbReference type="WBParaSite" id="MBELARI_LOCUS5296"/>
    </source>
</evidence>
<feature type="repeat" description="WD" evidence="3">
    <location>
        <begin position="76"/>
        <end position="112"/>
    </location>
</feature>
<feature type="compositionally biased region" description="Basic and acidic residues" evidence="5">
    <location>
        <begin position="633"/>
        <end position="649"/>
    </location>
</feature>
<dbReference type="SUPFAM" id="SSF50978">
    <property type="entry name" value="WD40 repeat-like"/>
    <property type="match status" value="1"/>
</dbReference>
<dbReference type="InterPro" id="IPR001680">
    <property type="entry name" value="WD40_rpt"/>
</dbReference>
<organism evidence="7 8">
    <name type="scientific">Mesorhabditis belari</name>
    <dbReference type="NCBI Taxonomy" id="2138241"/>
    <lineage>
        <taxon>Eukaryota</taxon>
        <taxon>Metazoa</taxon>
        <taxon>Ecdysozoa</taxon>
        <taxon>Nematoda</taxon>
        <taxon>Chromadorea</taxon>
        <taxon>Rhabditida</taxon>
        <taxon>Rhabditina</taxon>
        <taxon>Rhabditomorpha</taxon>
        <taxon>Rhabditoidea</taxon>
        <taxon>Rhabditidae</taxon>
        <taxon>Mesorhabditinae</taxon>
        <taxon>Mesorhabditis</taxon>
    </lineage>
</organism>
<dbReference type="Pfam" id="PF08953">
    <property type="entry name" value="DUF1899"/>
    <property type="match status" value="1"/>
</dbReference>
<dbReference type="InterPro" id="IPR015505">
    <property type="entry name" value="Coronin"/>
</dbReference>
<dbReference type="SMART" id="SM01167">
    <property type="entry name" value="DUF1900"/>
    <property type="match status" value="1"/>
</dbReference>
<dbReference type="Gene3D" id="2.130.10.10">
    <property type="entry name" value="YVTN repeat-like/Quinoprotein amine dehydrogenase"/>
    <property type="match status" value="1"/>
</dbReference>
<evidence type="ECO:0000256" key="3">
    <source>
        <dbReference type="PROSITE-ProRule" id="PRU00221"/>
    </source>
</evidence>
<feature type="compositionally biased region" description="Basic and acidic residues" evidence="5">
    <location>
        <begin position="663"/>
        <end position="674"/>
    </location>
</feature>
<evidence type="ECO:0000256" key="4">
    <source>
        <dbReference type="RuleBase" id="RU280818"/>
    </source>
</evidence>
<feature type="repeat" description="WD" evidence="3">
    <location>
        <begin position="122"/>
        <end position="164"/>
    </location>
</feature>
<feature type="compositionally biased region" description="Polar residues" evidence="5">
    <location>
        <begin position="675"/>
        <end position="691"/>
    </location>
</feature>
<dbReference type="GO" id="GO:0051015">
    <property type="term" value="F:actin filament binding"/>
    <property type="evidence" value="ECO:0007669"/>
    <property type="project" value="TreeGrafter"/>
</dbReference>
<dbReference type="PANTHER" id="PTHR10856">
    <property type="entry name" value="CORONIN"/>
    <property type="match status" value="1"/>
</dbReference>
<evidence type="ECO:0000256" key="1">
    <source>
        <dbReference type="ARBA" id="ARBA00022574"/>
    </source>
</evidence>
<dbReference type="PROSITE" id="PS50082">
    <property type="entry name" value="WD_REPEATS_2"/>
    <property type="match status" value="2"/>
</dbReference>
<feature type="compositionally biased region" description="Basic and acidic residues" evidence="5">
    <location>
        <begin position="567"/>
        <end position="578"/>
    </location>
</feature>
<evidence type="ECO:0000313" key="7">
    <source>
        <dbReference type="Proteomes" id="UP000887575"/>
    </source>
</evidence>
<comment type="similarity">
    <text evidence="4">Belongs to the WD repeat coronin family.</text>
</comment>
<dbReference type="WBParaSite" id="MBELARI_LOCUS5296">
    <property type="protein sequence ID" value="MBELARI_LOCUS5296"/>
    <property type="gene ID" value="MBELARI_LOCUS5296"/>
</dbReference>
<feature type="compositionally biased region" description="Basic and acidic residues" evidence="5">
    <location>
        <begin position="482"/>
        <end position="498"/>
    </location>
</feature>
<dbReference type="InterPro" id="IPR015943">
    <property type="entry name" value="WD40/YVTN_repeat-like_dom_sf"/>
</dbReference>
<feature type="compositionally biased region" description="Basic and acidic residues" evidence="5">
    <location>
        <begin position="602"/>
        <end position="625"/>
    </location>
</feature>
<feature type="domain" description="DUF1899" evidence="6">
    <location>
        <begin position="11"/>
        <end position="68"/>
    </location>
</feature>
<dbReference type="Pfam" id="PF00400">
    <property type="entry name" value="WD40"/>
    <property type="match status" value="1"/>
</dbReference>
<evidence type="ECO:0000256" key="2">
    <source>
        <dbReference type="ARBA" id="ARBA00022737"/>
    </source>
</evidence>
<dbReference type="SMART" id="SM01166">
    <property type="entry name" value="DUF1899"/>
    <property type="match status" value="1"/>
</dbReference>
<reference evidence="8" key="1">
    <citation type="submission" date="2024-02" db="UniProtKB">
        <authorList>
            <consortium name="WormBaseParasite"/>
        </authorList>
    </citation>
    <scope>IDENTIFICATION</scope>
</reference>
<dbReference type="PROSITE" id="PS50294">
    <property type="entry name" value="WD_REPEATS_REGION"/>
    <property type="match status" value="1"/>
</dbReference>
<feature type="region of interest" description="Disordered" evidence="5">
    <location>
        <begin position="452"/>
        <end position="511"/>
    </location>
</feature>
<dbReference type="AlphaFoldDB" id="A0AAF3FEJ6"/>
<dbReference type="PANTHER" id="PTHR10856:SF44">
    <property type="entry name" value="CORONIN"/>
    <property type="match status" value="1"/>
</dbReference>
<dbReference type="InterPro" id="IPR036322">
    <property type="entry name" value="WD40_repeat_dom_sf"/>
</dbReference>
<dbReference type="Proteomes" id="UP000887575">
    <property type="component" value="Unassembled WGS sequence"/>
</dbReference>
<accession>A0AAF3FEJ6</accession>
<feature type="compositionally biased region" description="Polar residues" evidence="5">
    <location>
        <begin position="452"/>
        <end position="463"/>
    </location>
</feature>
<dbReference type="SMART" id="SM00320">
    <property type="entry name" value="WD40"/>
    <property type="match status" value="3"/>
</dbReference>
<sequence length="837" mass="93224">MPSKQTPTSPKATSKFRHIFGQTFSKQESYDWGTARCHTLAVNPRFVTASLDGPSAGCILVSRIQDCGKFSQTIRLSEHKSTVLDLKWNPFNDNILASASADNTVKIWHIKNDGSGHVVRTLAANTRRVEQIEWHPTVDDVLLIMGADSKIILWDAAGDKLIFEIDDYLASCVAFSPNASLFAATAKNKHRVTIFDSRTGNAMKSTSLPHEGNASLKVLFSSQTRILTFGTTKANRRQFAIFSLSSFNSPLCVVDIDGSSGLLMPVFDNDLNILFVTGKGDTVIRFYELLDQPPWSIYLNETCQHLPHTAIAHVPKRALNFSICEIFRFYRLHPEFSSVIPLSVIAPKRSECAFHSDLFPQSKAPTPALSLAEWRAGLDLPPVLIQLRVGMPVTTSKPVHLKGRGELITADVNNDRKFRFLSLVTKPDYRTVPEREDCDDIMKLEEVKNKLANSQANSFSSNERCSEEEFDVTTASQLSLDSKARSTSEIENQKESFSKENNPPNSSLKRLLLGSNPSIASAPAEIEKNEGNLMDDDPATEPIVSPSYRERGQSAPLAQLEDATSPEDPHFTREKALLQREFSSPAMPFSETEIFAELGSQMDKEMLEEAARERSEETTIDKEATPKAQEINEAGKKKNEEEKEKEKIHLQPSSHLHVSASARELRSTSPRDFRQATSPCRSETGTLSRPGTISPRLPQTVLPRPAQGYETPKWAQKPGKQPKFAHRCVDLDATLDDADNGNSSTSSFQQLSSSVEGGGTNLFESSLVMLEKSLRKSDARNSQLERLVQLQQQDIESLRFEIEWKDERIAYLQAELMRLEAQLPVEATTELEAVTPD</sequence>
<keyword evidence="1 3" id="KW-0853">WD repeat</keyword>
<dbReference type="InterPro" id="IPR015048">
    <property type="entry name" value="DUF1899"/>
</dbReference>
<evidence type="ECO:0000259" key="6">
    <source>
        <dbReference type="SMART" id="SM01166"/>
    </source>
</evidence>
<keyword evidence="2 4" id="KW-0677">Repeat</keyword>
<name>A0AAF3FEJ6_9BILA</name>
<feature type="compositionally biased region" description="Polar residues" evidence="5">
    <location>
        <begin position="499"/>
        <end position="508"/>
    </location>
</feature>
<keyword evidence="7" id="KW-1185">Reference proteome</keyword>
<protein>
    <recommendedName>
        <fullName evidence="4">Coronin</fullName>
    </recommendedName>
</protein>
<dbReference type="Pfam" id="PF16300">
    <property type="entry name" value="WD40_4"/>
    <property type="match status" value="1"/>
</dbReference>
<evidence type="ECO:0000256" key="5">
    <source>
        <dbReference type="SAM" id="MobiDB-lite"/>
    </source>
</evidence>
<feature type="region of interest" description="Disordered" evidence="5">
    <location>
        <begin position="528"/>
        <end position="704"/>
    </location>
</feature>
<proteinExistence type="inferred from homology"/>